<keyword evidence="8" id="KW-1185">Reference proteome</keyword>
<dbReference type="CDD" id="cd17477">
    <property type="entry name" value="MFS_YcaD_like"/>
    <property type="match status" value="1"/>
</dbReference>
<evidence type="ECO:0000256" key="5">
    <source>
        <dbReference type="SAM" id="Phobius"/>
    </source>
</evidence>
<comment type="caution">
    <text evidence="7">The sequence shown here is derived from an EMBL/GenBank/DDBJ whole genome shotgun (WGS) entry which is preliminary data.</text>
</comment>
<name>A0ABQ5VKA4_9RHOB</name>
<feature type="transmembrane region" description="Helical" evidence="5">
    <location>
        <begin position="126"/>
        <end position="147"/>
    </location>
</feature>
<dbReference type="Gene3D" id="1.20.1250.20">
    <property type="entry name" value="MFS general substrate transporter like domains"/>
    <property type="match status" value="2"/>
</dbReference>
<reference evidence="7" key="1">
    <citation type="journal article" date="2014" name="Int. J. Syst. Evol. Microbiol.">
        <title>Complete genome of a new Firmicutes species belonging to the dominant human colonic microbiota ('Ruminococcus bicirculans') reveals two chromosomes and a selective capacity to utilize plant glucans.</title>
        <authorList>
            <consortium name="NISC Comparative Sequencing Program"/>
            <person name="Wegmann U."/>
            <person name="Louis P."/>
            <person name="Goesmann A."/>
            <person name="Henrissat B."/>
            <person name="Duncan S.H."/>
            <person name="Flint H.J."/>
        </authorList>
    </citation>
    <scope>NUCLEOTIDE SEQUENCE</scope>
    <source>
        <strain evidence="7">NBRC 109915</strain>
    </source>
</reference>
<feature type="transmembrane region" description="Helical" evidence="5">
    <location>
        <begin position="197"/>
        <end position="219"/>
    </location>
</feature>
<evidence type="ECO:0000259" key="6">
    <source>
        <dbReference type="PROSITE" id="PS50850"/>
    </source>
</evidence>
<dbReference type="EMBL" id="BSNL01000001">
    <property type="protein sequence ID" value="GLQ27532.1"/>
    <property type="molecule type" value="Genomic_DNA"/>
</dbReference>
<feature type="transmembrane region" description="Helical" evidence="5">
    <location>
        <begin position="153"/>
        <end position="176"/>
    </location>
</feature>
<dbReference type="PROSITE" id="PS50850">
    <property type="entry name" value="MFS"/>
    <property type="match status" value="1"/>
</dbReference>
<feature type="region of interest" description="Disordered" evidence="4">
    <location>
        <begin position="381"/>
        <end position="422"/>
    </location>
</feature>
<dbReference type="PANTHER" id="PTHR23521">
    <property type="entry name" value="TRANSPORTER MFS SUPERFAMILY"/>
    <property type="match status" value="1"/>
</dbReference>
<evidence type="ECO:0000256" key="3">
    <source>
        <dbReference type="ARBA" id="ARBA00023136"/>
    </source>
</evidence>
<feature type="domain" description="Major facilitator superfamily (MFS) profile" evidence="6">
    <location>
        <begin position="194"/>
        <end position="422"/>
    </location>
</feature>
<accession>A0ABQ5VKA4</accession>
<evidence type="ECO:0000313" key="8">
    <source>
        <dbReference type="Proteomes" id="UP001161388"/>
    </source>
</evidence>
<evidence type="ECO:0000256" key="2">
    <source>
        <dbReference type="ARBA" id="ARBA00022989"/>
    </source>
</evidence>
<feature type="transmembrane region" description="Helical" evidence="5">
    <location>
        <begin position="260"/>
        <end position="279"/>
    </location>
</feature>
<dbReference type="Proteomes" id="UP001161388">
    <property type="component" value="Unassembled WGS sequence"/>
</dbReference>
<dbReference type="PANTHER" id="PTHR23521:SF3">
    <property type="entry name" value="MFS TRANSPORTER"/>
    <property type="match status" value="1"/>
</dbReference>
<reference evidence="7" key="2">
    <citation type="submission" date="2023-01" db="EMBL/GenBank/DDBJ databases">
        <title>Draft genome sequence of Sulfitobacter pacificus strain NBRC 109915.</title>
        <authorList>
            <person name="Sun Q."/>
            <person name="Mori K."/>
        </authorList>
    </citation>
    <scope>NUCLEOTIDE SEQUENCE</scope>
    <source>
        <strain evidence="7">NBRC 109915</strain>
    </source>
</reference>
<dbReference type="SUPFAM" id="SSF103473">
    <property type="entry name" value="MFS general substrate transporter"/>
    <property type="match status" value="1"/>
</dbReference>
<feature type="compositionally biased region" description="Polar residues" evidence="4">
    <location>
        <begin position="382"/>
        <end position="400"/>
    </location>
</feature>
<keyword evidence="3 5" id="KW-0472">Membrane</keyword>
<dbReference type="InterPro" id="IPR011701">
    <property type="entry name" value="MFS"/>
</dbReference>
<feature type="transmembrane region" description="Helical" evidence="5">
    <location>
        <begin position="348"/>
        <end position="368"/>
    </location>
</feature>
<evidence type="ECO:0000313" key="7">
    <source>
        <dbReference type="EMBL" id="GLQ27532.1"/>
    </source>
</evidence>
<keyword evidence="2 5" id="KW-1133">Transmembrane helix</keyword>
<dbReference type="InterPro" id="IPR047200">
    <property type="entry name" value="MFS_YcaD-like"/>
</dbReference>
<feature type="transmembrane region" description="Helical" evidence="5">
    <location>
        <begin position="68"/>
        <end position="87"/>
    </location>
</feature>
<feature type="transmembrane region" description="Helical" evidence="5">
    <location>
        <begin position="225"/>
        <end position="248"/>
    </location>
</feature>
<keyword evidence="1 5" id="KW-0812">Transmembrane</keyword>
<feature type="transmembrane region" description="Helical" evidence="5">
    <location>
        <begin position="320"/>
        <end position="342"/>
    </location>
</feature>
<organism evidence="7 8">
    <name type="scientific">Sulfitobacter pacificus</name>
    <dbReference type="NCBI Taxonomy" id="1499314"/>
    <lineage>
        <taxon>Bacteria</taxon>
        <taxon>Pseudomonadati</taxon>
        <taxon>Pseudomonadota</taxon>
        <taxon>Alphaproteobacteria</taxon>
        <taxon>Rhodobacterales</taxon>
        <taxon>Roseobacteraceae</taxon>
        <taxon>Sulfitobacter</taxon>
    </lineage>
</organism>
<dbReference type="InterPro" id="IPR020846">
    <property type="entry name" value="MFS_dom"/>
</dbReference>
<gene>
    <name evidence="7" type="ORF">GCM10007927_23350</name>
</gene>
<protein>
    <submittedName>
        <fullName evidence="7">MFS transporter</fullName>
    </submittedName>
</protein>
<proteinExistence type="predicted"/>
<dbReference type="InterPro" id="IPR036259">
    <property type="entry name" value="MFS_trans_sf"/>
</dbReference>
<feature type="transmembrane region" description="Helical" evidence="5">
    <location>
        <begin position="37"/>
        <end position="61"/>
    </location>
</feature>
<sequence length="422" mass="43842">MPITALLVGSAFLLFAGGINGLILPVRGTLEGFSNVSLGLLGTGWALGYVAGCIMTSTLVGRVGHIRAFGSLAAIAAVSMLGSAILITPWAWVVLRGLCGFCFAGTAMIVESWLSEQTPAQSRGRVFGVYTMVNLGANTAGYMMLTLGDPSGFFFFALAAIFYCLALVPTALSNTSTPPPMVKVKLNLKALWRNSPVAVFAVFWVGVSNAAFGTLAAVYAQKVGLVLGAVALFTAIPILAGAVIQMPVGLLSDKMDRRKVLVGIASFALLADLAFILLAPEGRMMNLALAALLGGSIFAMYPVIVAHANDHAEPGSAIQISGGLLLTYGIGSIIGPTVAGWAMSEIGLRALFAVTSLSHVMVILYTLWRMTKRQAVAEDGKSSFQPLNAGRTSSLQTVEGSQPDPIEGTRESGATKGPAADP</sequence>
<evidence type="ECO:0000256" key="4">
    <source>
        <dbReference type="SAM" id="MobiDB-lite"/>
    </source>
</evidence>
<evidence type="ECO:0000256" key="1">
    <source>
        <dbReference type="ARBA" id="ARBA00022692"/>
    </source>
</evidence>
<feature type="transmembrane region" description="Helical" evidence="5">
    <location>
        <begin position="285"/>
        <end position="308"/>
    </location>
</feature>
<dbReference type="Pfam" id="PF07690">
    <property type="entry name" value="MFS_1"/>
    <property type="match status" value="1"/>
</dbReference>
<feature type="transmembrane region" description="Helical" evidence="5">
    <location>
        <begin position="93"/>
        <end position="114"/>
    </location>
</feature>